<reference evidence="8" key="4">
    <citation type="submission" date="2022-01" db="UniProtKB">
        <authorList>
            <consortium name="EnsemblPlants"/>
        </authorList>
    </citation>
    <scope>IDENTIFICATION</scope>
    <source>
        <strain evidence="8">subsp. vulgare</strain>
    </source>
</reference>
<gene>
    <name evidence="8" type="primary">LOC123418931</name>
</gene>
<dbReference type="PANTHER" id="PTHR31042:SF131">
    <property type="entry name" value="CORE-2_I-BRANCHING BETA-1,6-N-ACETYLGLUCOSAMINYLTRANSFERASE FAMILY PROTEIN"/>
    <property type="match status" value="1"/>
</dbReference>
<dbReference type="OrthoDB" id="191334at2759"/>
<evidence type="ECO:0000313" key="7">
    <source>
        <dbReference type="EMBL" id="BAJ98037.1"/>
    </source>
</evidence>
<evidence type="ECO:0000256" key="6">
    <source>
        <dbReference type="SAM" id="MobiDB-lite"/>
    </source>
</evidence>
<evidence type="ECO:0000256" key="4">
    <source>
        <dbReference type="ARBA" id="ARBA00023136"/>
    </source>
</evidence>
<keyword evidence="5" id="KW-0325">Glycoprotein</keyword>
<dbReference type="EMBL" id="AK366834">
    <property type="protein sequence ID" value="BAJ98037.1"/>
    <property type="molecule type" value="mRNA"/>
</dbReference>
<name>F2DSG6_HORVV</name>
<evidence type="ECO:0000256" key="1">
    <source>
        <dbReference type="ARBA" id="ARBA00004606"/>
    </source>
</evidence>
<organism evidence="7">
    <name type="scientific">Hordeum vulgare subsp. vulgare</name>
    <name type="common">Domesticated barley</name>
    <dbReference type="NCBI Taxonomy" id="112509"/>
    <lineage>
        <taxon>Eukaryota</taxon>
        <taxon>Viridiplantae</taxon>
        <taxon>Streptophyta</taxon>
        <taxon>Embryophyta</taxon>
        <taxon>Tracheophyta</taxon>
        <taxon>Spermatophyta</taxon>
        <taxon>Magnoliopsida</taxon>
        <taxon>Liliopsida</taxon>
        <taxon>Poales</taxon>
        <taxon>Poaceae</taxon>
        <taxon>BOP clade</taxon>
        <taxon>Pooideae</taxon>
        <taxon>Triticodae</taxon>
        <taxon>Triticeae</taxon>
        <taxon>Hordeinae</taxon>
        <taxon>Hordeum</taxon>
    </lineage>
</organism>
<dbReference type="InterPro" id="IPR003406">
    <property type="entry name" value="Glyco_trans_14"/>
</dbReference>
<dbReference type="GO" id="GO:0016757">
    <property type="term" value="F:glycosyltransferase activity"/>
    <property type="evidence" value="ECO:0007669"/>
    <property type="project" value="UniProtKB-KW"/>
</dbReference>
<dbReference type="RefSeq" id="XP_044963026.1">
    <property type="nucleotide sequence ID" value="XM_045107091.1"/>
</dbReference>
<keyword evidence="9" id="KW-1185">Reference proteome</keyword>
<keyword evidence="4" id="KW-0472">Membrane</keyword>
<keyword evidence="3" id="KW-0808">Transferase</keyword>
<dbReference type="GeneID" id="123418931"/>
<reference evidence="9" key="2">
    <citation type="journal article" date="2012" name="Nature">
        <title>A physical, genetic and functional sequence assembly of the barley genome.</title>
        <authorList>
            <consortium name="The International Barley Genome Sequencing Consortium"/>
            <person name="Mayer K.F."/>
            <person name="Waugh R."/>
            <person name="Brown J.W."/>
            <person name="Schulman A."/>
            <person name="Langridge P."/>
            <person name="Platzer M."/>
            <person name="Fincher G.B."/>
            <person name="Muehlbauer G.J."/>
            <person name="Sato K."/>
            <person name="Close T.J."/>
            <person name="Wise R.P."/>
            <person name="Stein N."/>
        </authorList>
    </citation>
    <scope>NUCLEOTIDE SEQUENCE [LARGE SCALE GENOMIC DNA]</scope>
    <source>
        <strain evidence="9">cv. Morex</strain>
    </source>
</reference>
<feature type="region of interest" description="Disordered" evidence="6">
    <location>
        <begin position="122"/>
        <end position="172"/>
    </location>
</feature>
<dbReference type="GO" id="GO:0016020">
    <property type="term" value="C:membrane"/>
    <property type="evidence" value="ECO:0007669"/>
    <property type="project" value="UniProtKB-SubCell"/>
</dbReference>
<dbReference type="Gramene" id="HORVU.MOREX.r3.1HG0085780.1">
    <property type="protein sequence ID" value="HORVU.MOREX.r3.1HG0085780.1"/>
    <property type="gene ID" value="HORVU.MOREX.r3.1HG0085780"/>
</dbReference>
<dbReference type="Proteomes" id="UP000011116">
    <property type="component" value="Chromosome 1H"/>
</dbReference>
<sequence length="470" mass="51549">MSAKKNHKQQQQQRAVAQMVVAAAMATPCPTKTLFVALGFALGIVATLSLMGSTGSSALPGAALELFFPSHPVNVSTEVRPRQPPRPVQVQPQAAPAVSASSPPPVPVADAGISRHAALPVQPQTAPATGVSSPPSPPLVADAGSDKKRAALHENASTAEEEGGRRPVVDDDDDDRLMALASAAPRAVRVGAGGAPKVAFLFLAKWDLPMAPLWERFFEGHRGLYSVYVHTHPAFNASAAASDDSGSAFHRRHIPSKEVKWGHISMVEAERRLLAHALLDHSNARFILLSESHVPLFDFPTVYSYLINSTKVYMESYDEPGGTGRGRYKRGMAPTITPWQWRKGSQWFEMDRALAVDVVADDIYFPVFKKLCKHNCYADEHYLPTFLHIRHPKAAAGRIVTWVDWSHGGPHPSRFTRMEVTVDFLRWLRGGTTCEYNGRTTTICFLFARKFLPNSLTRFLRFAPKVMGFG</sequence>
<feature type="compositionally biased region" description="Polar residues" evidence="6">
    <location>
        <begin position="122"/>
        <end position="133"/>
    </location>
</feature>
<comment type="subcellular location">
    <subcellularLocation>
        <location evidence="1">Membrane</location>
        <topology evidence="1">Single-pass type II membrane protein</topology>
    </subcellularLocation>
</comment>
<evidence type="ECO:0000313" key="8">
    <source>
        <dbReference type="EnsemblPlants" id="HORVU.MOREX.r3.1HG0085780.1"/>
    </source>
</evidence>
<dbReference type="AlphaFoldDB" id="F2DSG6"/>
<dbReference type="Pfam" id="PF02485">
    <property type="entry name" value="Branch"/>
    <property type="match status" value="1"/>
</dbReference>
<proteinExistence type="evidence at transcript level"/>
<reference evidence="7" key="1">
    <citation type="journal article" date="2011" name="Plant Physiol.">
        <title>Comprehensive sequence analysis of 24,783 barley full-length cDNAs derived from 12 clone libraries.</title>
        <authorList>
            <person name="Matsumoto T."/>
            <person name="Tanaka T."/>
            <person name="Sakai H."/>
            <person name="Amano N."/>
            <person name="Kanamori H."/>
            <person name="Kurita K."/>
            <person name="Kikuta A."/>
            <person name="Kamiya K."/>
            <person name="Yamamoto M."/>
            <person name="Ikawa H."/>
            <person name="Fujii N."/>
            <person name="Hori K."/>
            <person name="Itoh T."/>
            <person name="Sato K."/>
        </authorList>
    </citation>
    <scope>NUCLEOTIDE SEQUENCE</scope>
    <source>
        <tissue evidence="7">Shoot and root</tissue>
    </source>
</reference>
<feature type="region of interest" description="Disordered" evidence="6">
    <location>
        <begin position="76"/>
        <end position="110"/>
    </location>
</feature>
<evidence type="ECO:0000256" key="2">
    <source>
        <dbReference type="ARBA" id="ARBA00022676"/>
    </source>
</evidence>
<feature type="compositionally biased region" description="Low complexity" evidence="6">
    <location>
        <begin position="88"/>
        <end position="101"/>
    </location>
</feature>
<dbReference type="KEGG" id="hvg:123418931"/>
<evidence type="ECO:0000313" key="9">
    <source>
        <dbReference type="Proteomes" id="UP000011116"/>
    </source>
</evidence>
<dbReference type="PANTHER" id="PTHR31042">
    <property type="entry name" value="CORE-2/I-BRANCHING BETA-1,6-N-ACETYLGLUCOSAMINYLTRANSFERASE FAMILY PROTEIN-RELATED"/>
    <property type="match status" value="1"/>
</dbReference>
<dbReference type="Gramene" id="HORVU.MOREX.r2.1HG0070560.1">
    <property type="protein sequence ID" value="HORVU.MOREX.r2.1HG0070560.1"/>
    <property type="gene ID" value="HORVU.MOREX.r2.1HG0070560"/>
</dbReference>
<reference evidence="8" key="3">
    <citation type="submission" date="2020-10" db="EMBL/GenBank/DDBJ databases">
        <authorList>
            <person name="Scholz U."/>
            <person name="Mascher M."/>
            <person name="Fiebig A."/>
        </authorList>
    </citation>
    <scope>NUCLEOTIDE SEQUENCE [LARGE SCALE GENOMIC DNA]</scope>
    <source>
        <strain evidence="8">cv. Morex</strain>
    </source>
</reference>
<dbReference type="EnsemblPlants" id="HORVU.MOREX.r3.1HG0085780.1">
    <property type="protein sequence ID" value="HORVU.MOREX.r3.1HG0085780.1"/>
    <property type="gene ID" value="HORVU.MOREX.r3.1HG0085780"/>
</dbReference>
<accession>F2DSG6</accession>
<keyword evidence="2" id="KW-0328">Glycosyltransferase</keyword>
<dbReference type="InterPro" id="IPR044174">
    <property type="entry name" value="BC10-like"/>
</dbReference>
<evidence type="ECO:0000256" key="3">
    <source>
        <dbReference type="ARBA" id="ARBA00022679"/>
    </source>
</evidence>
<protein>
    <submittedName>
        <fullName evidence="7">Predicted protein</fullName>
    </submittedName>
</protein>
<evidence type="ECO:0000256" key="5">
    <source>
        <dbReference type="ARBA" id="ARBA00023180"/>
    </source>
</evidence>